<dbReference type="AlphaFoldDB" id="A0A1A2Z3U8"/>
<evidence type="ECO:0000256" key="1">
    <source>
        <dbReference type="ARBA" id="ARBA00023239"/>
    </source>
</evidence>
<dbReference type="InterPro" id="IPR020557">
    <property type="entry name" value="Fumarate_lyase_CS"/>
</dbReference>
<evidence type="ECO:0000313" key="4">
    <source>
        <dbReference type="EMBL" id="OBI44348.1"/>
    </source>
</evidence>
<evidence type="ECO:0000256" key="2">
    <source>
        <dbReference type="ARBA" id="ARBA00034772"/>
    </source>
</evidence>
<keyword evidence="4" id="KW-0413">Isomerase</keyword>
<proteinExistence type="inferred from homology"/>
<dbReference type="PANTHER" id="PTHR43172:SF2">
    <property type="entry name" value="ADENYLOSUCCINATE LYASE C-TERMINAL DOMAIN-CONTAINING PROTEIN"/>
    <property type="match status" value="1"/>
</dbReference>
<dbReference type="PANTHER" id="PTHR43172">
    <property type="entry name" value="ADENYLOSUCCINATE LYASE"/>
    <property type="match status" value="1"/>
</dbReference>
<organism evidence="4 5">
    <name type="scientific">Mycobacterium kyorinense</name>
    <dbReference type="NCBI Taxonomy" id="487514"/>
    <lineage>
        <taxon>Bacteria</taxon>
        <taxon>Bacillati</taxon>
        <taxon>Actinomycetota</taxon>
        <taxon>Actinomycetes</taxon>
        <taxon>Mycobacteriales</taxon>
        <taxon>Mycobacteriaceae</taxon>
        <taxon>Mycobacterium</taxon>
    </lineage>
</organism>
<dbReference type="PRINTS" id="PR00149">
    <property type="entry name" value="FUMRATELYASE"/>
</dbReference>
<dbReference type="InterPro" id="IPR008948">
    <property type="entry name" value="L-Aspartase-like"/>
</dbReference>
<accession>A0A1A2Z3U8</accession>
<name>A0A1A2Z3U8_9MYCO</name>
<dbReference type="InterPro" id="IPR000362">
    <property type="entry name" value="Fumarate_lyase_fam"/>
</dbReference>
<dbReference type="OrthoDB" id="9768878at2"/>
<dbReference type="EMBL" id="LZKJ01000138">
    <property type="protein sequence ID" value="OBI44348.1"/>
    <property type="molecule type" value="Genomic_DNA"/>
</dbReference>
<evidence type="ECO:0000259" key="3">
    <source>
        <dbReference type="Pfam" id="PF00206"/>
    </source>
</evidence>
<dbReference type="RefSeq" id="WP_065015273.1">
    <property type="nucleotide sequence ID" value="NZ_LZKJ01000138.1"/>
</dbReference>
<feature type="domain" description="Fumarate lyase N-terminal" evidence="3">
    <location>
        <begin position="77"/>
        <end position="297"/>
    </location>
</feature>
<gene>
    <name evidence="4" type="ORF">A5707_03420</name>
</gene>
<comment type="similarity">
    <text evidence="2">Belongs to the class-II fumarase/aspartase family.</text>
</comment>
<keyword evidence="1" id="KW-0456">Lyase</keyword>
<dbReference type="SUPFAM" id="SSF48557">
    <property type="entry name" value="L-aspartase-like"/>
    <property type="match status" value="1"/>
</dbReference>
<dbReference type="PROSITE" id="PS00163">
    <property type="entry name" value="FUMARATE_LYASES"/>
    <property type="match status" value="1"/>
</dbReference>
<protein>
    <submittedName>
        <fullName evidence="4">3-carboxy-cis,cis-muconate cycloisomerase</fullName>
    </submittedName>
</protein>
<evidence type="ECO:0000313" key="5">
    <source>
        <dbReference type="Proteomes" id="UP000093592"/>
    </source>
</evidence>
<comment type="caution">
    <text evidence="4">The sequence shown here is derived from an EMBL/GenBank/DDBJ whole genome shotgun (WGS) entry which is preliminary data.</text>
</comment>
<reference evidence="5" key="1">
    <citation type="submission" date="2016-06" db="EMBL/GenBank/DDBJ databases">
        <authorList>
            <person name="Sutton G."/>
            <person name="Brinkac L."/>
            <person name="Sanka R."/>
            <person name="Adams M."/>
            <person name="Lau E."/>
            <person name="Sam S."/>
            <person name="Sreng N."/>
            <person name="Him V."/>
            <person name="Kerleguer A."/>
            <person name="Cheng S."/>
        </authorList>
    </citation>
    <scope>NUCLEOTIDE SEQUENCE [LARGE SCALE GENOMIC DNA]</scope>
    <source>
        <strain evidence="5">E861</strain>
    </source>
</reference>
<dbReference type="Proteomes" id="UP000093592">
    <property type="component" value="Unassembled WGS sequence"/>
</dbReference>
<sequence length="409" mass="43111">MTNLLWPGDHRAGDLMTDEALLATMVAVESAWLNALVGAGLAPVEAADADLGRLLDAQDCEVLAAGAEDGGNPVTGLVALLRERAAPALSAWIHRGLTSQDVLDTSLMLAARDVADMLKSQLSEQISTLSTLARTYRATPMVARTLTQHAVPTTFGAKVAGWLNSVIDAYRSLDAMTWPAQIGGAGGTLAATTELATLAGHHDGPAHVSIQLAQSTSAALGLANRMPWHTTRTPITALGDALVGCTDAWGRIASDIVTLARPEIAELSEPAAGDRGGSSTMPGKRNPVLSILLRRTAMSAPQLAATLHIAAALAHDERPDGAWHAEWDTLRTLARRTVVAAAQCSELLVGLEIHPGRMAENLDTADVAGEQRAIADLAESTPSPTYFGTVDFLIDDSLNRAQRFLKERR</sequence>
<dbReference type="InterPro" id="IPR022761">
    <property type="entry name" value="Fumarate_lyase_N"/>
</dbReference>
<dbReference type="Gene3D" id="1.20.200.10">
    <property type="entry name" value="Fumarase/aspartase (Central domain)"/>
    <property type="match status" value="1"/>
</dbReference>
<dbReference type="GO" id="GO:0016853">
    <property type="term" value="F:isomerase activity"/>
    <property type="evidence" value="ECO:0007669"/>
    <property type="project" value="UniProtKB-KW"/>
</dbReference>
<dbReference type="GO" id="GO:0016829">
    <property type="term" value="F:lyase activity"/>
    <property type="evidence" value="ECO:0007669"/>
    <property type="project" value="UniProtKB-KW"/>
</dbReference>
<dbReference type="Pfam" id="PF00206">
    <property type="entry name" value="Lyase_1"/>
    <property type="match status" value="1"/>
</dbReference>